<organism evidence="2 3">
    <name type="scientific">Sediminicurvatus halobius</name>
    <dbReference type="NCBI Taxonomy" id="2182432"/>
    <lineage>
        <taxon>Bacteria</taxon>
        <taxon>Pseudomonadati</taxon>
        <taxon>Pseudomonadota</taxon>
        <taxon>Gammaproteobacteria</taxon>
        <taxon>Chromatiales</taxon>
        <taxon>Ectothiorhodospiraceae</taxon>
        <taxon>Sediminicurvatus</taxon>
    </lineage>
</organism>
<dbReference type="InterPro" id="IPR014833">
    <property type="entry name" value="TnsA_N"/>
</dbReference>
<dbReference type="Gene3D" id="3.40.1350.10">
    <property type="match status" value="1"/>
</dbReference>
<dbReference type="OrthoDB" id="5291587at2"/>
<evidence type="ECO:0000259" key="1">
    <source>
        <dbReference type="Pfam" id="PF08722"/>
    </source>
</evidence>
<evidence type="ECO:0000313" key="2">
    <source>
        <dbReference type="EMBL" id="PWG63361.1"/>
    </source>
</evidence>
<feature type="domain" description="TnsA endonuclease N-terminal" evidence="1">
    <location>
        <begin position="73"/>
        <end position="166"/>
    </location>
</feature>
<dbReference type="SUPFAM" id="SSF52980">
    <property type="entry name" value="Restriction endonuclease-like"/>
    <property type="match status" value="1"/>
</dbReference>
<dbReference type="InterPro" id="IPR011856">
    <property type="entry name" value="tRNA_endonuc-like_dom_sf"/>
</dbReference>
<name>A0A2U2N2B8_9GAMM</name>
<dbReference type="AlphaFoldDB" id="A0A2U2N2B8"/>
<proteinExistence type="predicted"/>
<comment type="caution">
    <text evidence="2">The sequence shown here is derived from an EMBL/GenBank/DDBJ whole genome shotgun (WGS) entry which is preliminary data.</text>
</comment>
<dbReference type="InterPro" id="IPR011335">
    <property type="entry name" value="Restrct_endonuc-II-like"/>
</dbReference>
<dbReference type="Pfam" id="PF08722">
    <property type="entry name" value="Tn7_TnsA-like_N"/>
    <property type="match status" value="1"/>
</dbReference>
<keyword evidence="3" id="KW-1185">Reference proteome</keyword>
<evidence type="ECO:0000313" key="3">
    <source>
        <dbReference type="Proteomes" id="UP000245474"/>
    </source>
</evidence>
<dbReference type="Proteomes" id="UP000245474">
    <property type="component" value="Unassembled WGS sequence"/>
</dbReference>
<dbReference type="EMBL" id="QFFI01000011">
    <property type="protein sequence ID" value="PWG63361.1"/>
    <property type="molecule type" value="Genomic_DNA"/>
</dbReference>
<dbReference type="RefSeq" id="WP_109678260.1">
    <property type="nucleotide sequence ID" value="NZ_CP086615.1"/>
</dbReference>
<reference evidence="2 3" key="1">
    <citation type="submission" date="2018-05" db="EMBL/GenBank/DDBJ databases">
        <title>Spiribacter halobius sp. nov., a moderately halophilic bacterium isolated from marine solar saltern.</title>
        <authorList>
            <person name="Zheng W.-S."/>
            <person name="Lu D.-C."/>
            <person name="Du Z.-J."/>
        </authorList>
    </citation>
    <scope>NUCLEOTIDE SEQUENCE [LARGE SCALE GENOMIC DNA]</scope>
    <source>
        <strain evidence="2 3">E85</strain>
    </source>
</reference>
<sequence length="269" mass="31488">MKRMRGATPARRDRWVEKWRRADAEGRYEPFLNTQDVRSNGTRGRIPSLLCPGRIYHLMSHSESLYVCRLERDPRVVAIREQYPLLPVVVTVDIADRLEIRHPRYPASSTYIVMTSDFLVDRVDGGQEVHSVKAAYALEKPRTREKLLVEETYWRDRGIGWRLITDLEIRTQENGTLLLLHGFAQLRQELVPHRDAWLWELGCAIDSRPYLRVAELIDRACEQTGLEYRDGVHILYHALWWRLADMAFEHPLRLEHSAEELELVVHACG</sequence>
<gene>
    <name evidence="2" type="ORF">DEM34_08615</name>
</gene>
<dbReference type="CDD" id="cd22362">
    <property type="entry name" value="TnsA_endonuclease-like"/>
    <property type="match status" value="1"/>
</dbReference>
<accession>A0A2U2N2B8</accession>
<protein>
    <recommendedName>
        <fullName evidence="1">TnsA endonuclease N-terminal domain-containing protein</fullName>
    </recommendedName>
</protein>
<dbReference type="GO" id="GO:0003676">
    <property type="term" value="F:nucleic acid binding"/>
    <property type="evidence" value="ECO:0007669"/>
    <property type="project" value="InterPro"/>
</dbReference>